<reference evidence="2 3" key="1">
    <citation type="journal article" date="2024" name="J Genomics">
        <title>Draft genome sequencing and assembly of Favolaschia claudopus CIRM-BRFM 2984 isolated from oak limbs.</title>
        <authorList>
            <person name="Navarro D."/>
            <person name="Drula E."/>
            <person name="Chaduli D."/>
            <person name="Cazenave R."/>
            <person name="Ahrendt S."/>
            <person name="Wang J."/>
            <person name="Lipzen A."/>
            <person name="Daum C."/>
            <person name="Barry K."/>
            <person name="Grigoriev I.V."/>
            <person name="Favel A."/>
            <person name="Rosso M.N."/>
            <person name="Martin F."/>
        </authorList>
    </citation>
    <scope>NUCLEOTIDE SEQUENCE [LARGE SCALE GENOMIC DNA]</scope>
    <source>
        <strain evidence="2 3">CIRM-BRFM 2984</strain>
    </source>
</reference>
<dbReference type="Proteomes" id="UP001362999">
    <property type="component" value="Unassembled WGS sequence"/>
</dbReference>
<dbReference type="AlphaFoldDB" id="A0AAV9ZUN7"/>
<organism evidence="2 3">
    <name type="scientific">Favolaschia claudopus</name>
    <dbReference type="NCBI Taxonomy" id="2862362"/>
    <lineage>
        <taxon>Eukaryota</taxon>
        <taxon>Fungi</taxon>
        <taxon>Dikarya</taxon>
        <taxon>Basidiomycota</taxon>
        <taxon>Agaricomycotina</taxon>
        <taxon>Agaricomycetes</taxon>
        <taxon>Agaricomycetidae</taxon>
        <taxon>Agaricales</taxon>
        <taxon>Marasmiineae</taxon>
        <taxon>Mycenaceae</taxon>
        <taxon>Favolaschia</taxon>
    </lineage>
</organism>
<comment type="caution">
    <text evidence="2">The sequence shown here is derived from an EMBL/GenBank/DDBJ whole genome shotgun (WGS) entry which is preliminary data.</text>
</comment>
<proteinExistence type="predicted"/>
<protein>
    <submittedName>
        <fullName evidence="2">Uncharacterized protein</fullName>
    </submittedName>
</protein>
<sequence>MPNSRAAIPIRIDRRPSKATTGGASNGFWSKVNQLCVTRLCTFGGRVGNGVEERDDTMQEGGSRIAIKDGAKAEGGVGVGDIWWRRGGSGKTISTALARFECGGGGKRRAVFVMGERQRQVSGGWTEESLLRTESCHPRVVGTIVLGSGEGFRRLDGSEAAKTGWALGENVVPNNGERAVDSEGRHWRRCSAGVNNGGGEVKLRELRVRFGGLSKVERRQGKQGRNDRLAMSRAMSRSRTMKVRRGGDLDDLRAMGRVSGRWDCCAGPDRSVIPPNSRAPIRLFTFKPDFES</sequence>
<dbReference type="EMBL" id="JAWWNJ010000109">
    <property type="protein sequence ID" value="KAK6992497.1"/>
    <property type="molecule type" value="Genomic_DNA"/>
</dbReference>
<evidence type="ECO:0000256" key="1">
    <source>
        <dbReference type="SAM" id="MobiDB-lite"/>
    </source>
</evidence>
<feature type="region of interest" description="Disordered" evidence="1">
    <location>
        <begin position="1"/>
        <end position="23"/>
    </location>
</feature>
<accession>A0AAV9ZUN7</accession>
<evidence type="ECO:0000313" key="3">
    <source>
        <dbReference type="Proteomes" id="UP001362999"/>
    </source>
</evidence>
<gene>
    <name evidence="2" type="ORF">R3P38DRAFT_2802321</name>
</gene>
<feature type="compositionally biased region" description="Low complexity" evidence="1">
    <location>
        <begin position="1"/>
        <end position="10"/>
    </location>
</feature>
<keyword evidence="3" id="KW-1185">Reference proteome</keyword>
<name>A0AAV9ZUN7_9AGAR</name>
<evidence type="ECO:0000313" key="2">
    <source>
        <dbReference type="EMBL" id="KAK6992497.1"/>
    </source>
</evidence>